<dbReference type="EMBL" id="MCRM02000001">
    <property type="protein sequence ID" value="PNV77029.1"/>
    <property type="molecule type" value="Genomic_DNA"/>
</dbReference>
<accession>A0ABX4YPD1</accession>
<proteinExistence type="predicted"/>
<evidence type="ECO:0000313" key="2">
    <source>
        <dbReference type="Proteomes" id="UP000094669"/>
    </source>
</evidence>
<keyword evidence="2" id="KW-1185">Reference proteome</keyword>
<comment type="caution">
    <text evidence="1">The sequence shown here is derived from an EMBL/GenBank/DDBJ whole genome shotgun (WGS) entry which is preliminary data.</text>
</comment>
<gene>
    <name evidence="1" type="ORF">BES34_001805</name>
</gene>
<dbReference type="Proteomes" id="UP000094669">
    <property type="component" value="Unassembled WGS sequence"/>
</dbReference>
<evidence type="ECO:0000313" key="1">
    <source>
        <dbReference type="EMBL" id="PNV77029.1"/>
    </source>
</evidence>
<organism evidence="1 2">
    <name type="scientific">Leptospira inadai serovar Lyme</name>
    <dbReference type="NCBI Taxonomy" id="293084"/>
    <lineage>
        <taxon>Bacteria</taxon>
        <taxon>Pseudomonadati</taxon>
        <taxon>Spirochaetota</taxon>
        <taxon>Spirochaetia</taxon>
        <taxon>Leptospirales</taxon>
        <taxon>Leptospiraceae</taxon>
        <taxon>Leptospira</taxon>
    </lineage>
</organism>
<reference evidence="1" key="1">
    <citation type="submission" date="2018-01" db="EMBL/GenBank/DDBJ databases">
        <title>Genomic characterization of Leptospira inadai serogroup Lyme isolated from captured rat in Brazil and comparative analysis with human reference strain.</title>
        <authorList>
            <person name="Moreno L.Z."/>
            <person name="Loureiro A.P."/>
            <person name="Miraglia F."/>
            <person name="Kremer F.S."/>
            <person name="Eslabao M.R."/>
            <person name="Dellagostin O.A."/>
            <person name="Lilenbaum W."/>
            <person name="Moreno A.M."/>
        </authorList>
    </citation>
    <scope>NUCLEOTIDE SEQUENCE [LARGE SCALE GENOMIC DNA]</scope>
    <source>
        <strain evidence="1">M34/99</strain>
    </source>
</reference>
<name>A0ABX4YPD1_9LEPT</name>
<protein>
    <submittedName>
        <fullName evidence="1">Uncharacterized protein</fullName>
    </submittedName>
</protein>
<sequence length="66" mass="8088">MFFINASDEFDGKNNLITTYYSHEKCFKEKIKTWENRVKMRSFRKKSMFKELNSSDFRISLCHFFS</sequence>